<organism evidence="7 8">
    <name type="scientific">Elasticomyces elasticus</name>
    <dbReference type="NCBI Taxonomy" id="574655"/>
    <lineage>
        <taxon>Eukaryota</taxon>
        <taxon>Fungi</taxon>
        <taxon>Dikarya</taxon>
        <taxon>Ascomycota</taxon>
        <taxon>Pezizomycotina</taxon>
        <taxon>Dothideomycetes</taxon>
        <taxon>Dothideomycetidae</taxon>
        <taxon>Mycosphaerellales</taxon>
        <taxon>Teratosphaeriaceae</taxon>
        <taxon>Elasticomyces</taxon>
    </lineage>
</organism>
<feature type="transmembrane region" description="Helical" evidence="6">
    <location>
        <begin position="274"/>
        <end position="292"/>
    </location>
</feature>
<feature type="transmembrane region" description="Helical" evidence="6">
    <location>
        <begin position="445"/>
        <end position="467"/>
    </location>
</feature>
<comment type="subcellular location">
    <subcellularLocation>
        <location evidence="1">Membrane</location>
        <topology evidence="1">Multi-pass membrane protein</topology>
    </subcellularLocation>
</comment>
<comment type="caution">
    <text evidence="7">The sequence shown here is derived from an EMBL/GenBank/DDBJ whole genome shotgun (WGS) entry which is preliminary data.</text>
</comment>
<name>A0AAN7W9D6_9PEZI</name>
<dbReference type="AlphaFoldDB" id="A0AAN7W9D6"/>
<reference evidence="7" key="1">
    <citation type="submission" date="2023-08" db="EMBL/GenBank/DDBJ databases">
        <title>Black Yeasts Isolated from many extreme environments.</title>
        <authorList>
            <person name="Coleine C."/>
            <person name="Stajich J.E."/>
            <person name="Selbmann L."/>
        </authorList>
    </citation>
    <scope>NUCLEOTIDE SEQUENCE</scope>
    <source>
        <strain evidence="7">CCFEE 5810</strain>
    </source>
</reference>
<dbReference type="Proteomes" id="UP001310594">
    <property type="component" value="Unassembled WGS sequence"/>
</dbReference>
<keyword evidence="5 6" id="KW-0472">Membrane</keyword>
<feature type="transmembrane region" description="Helical" evidence="6">
    <location>
        <begin position="488"/>
        <end position="510"/>
    </location>
</feature>
<feature type="transmembrane region" description="Helical" evidence="6">
    <location>
        <begin position="179"/>
        <end position="197"/>
    </location>
</feature>
<proteinExistence type="predicted"/>
<feature type="transmembrane region" description="Helical" evidence="6">
    <location>
        <begin position="370"/>
        <end position="396"/>
    </location>
</feature>
<evidence type="ECO:0000256" key="2">
    <source>
        <dbReference type="ARBA" id="ARBA00022448"/>
    </source>
</evidence>
<evidence type="ECO:0000256" key="5">
    <source>
        <dbReference type="ARBA" id="ARBA00023136"/>
    </source>
</evidence>
<keyword evidence="4 6" id="KW-1133">Transmembrane helix</keyword>
<evidence type="ECO:0000256" key="6">
    <source>
        <dbReference type="SAM" id="Phobius"/>
    </source>
</evidence>
<evidence type="ECO:0000256" key="4">
    <source>
        <dbReference type="ARBA" id="ARBA00022989"/>
    </source>
</evidence>
<dbReference type="GO" id="GO:0016020">
    <property type="term" value="C:membrane"/>
    <property type="evidence" value="ECO:0007669"/>
    <property type="project" value="UniProtKB-SubCell"/>
</dbReference>
<feature type="transmembrane region" description="Helical" evidence="6">
    <location>
        <begin position="516"/>
        <end position="537"/>
    </location>
</feature>
<accession>A0AAN7W9D6</accession>
<dbReference type="PANTHER" id="PTHR45649:SF14">
    <property type="entry name" value="GABA PERMEASE"/>
    <property type="match status" value="1"/>
</dbReference>
<dbReference type="PANTHER" id="PTHR45649">
    <property type="entry name" value="AMINO-ACID PERMEASE BAT1"/>
    <property type="match status" value="1"/>
</dbReference>
<evidence type="ECO:0000313" key="8">
    <source>
        <dbReference type="Proteomes" id="UP001310594"/>
    </source>
</evidence>
<dbReference type="EMBL" id="JAVRQU010000018">
    <property type="protein sequence ID" value="KAK5692864.1"/>
    <property type="molecule type" value="Genomic_DNA"/>
</dbReference>
<feature type="transmembrane region" description="Helical" evidence="6">
    <location>
        <begin position="235"/>
        <end position="253"/>
    </location>
</feature>
<evidence type="ECO:0000256" key="1">
    <source>
        <dbReference type="ARBA" id="ARBA00004141"/>
    </source>
</evidence>
<keyword evidence="3 6" id="KW-0812">Transmembrane</keyword>
<feature type="transmembrane region" description="Helical" evidence="6">
    <location>
        <begin position="312"/>
        <end position="333"/>
    </location>
</feature>
<feature type="transmembrane region" description="Helical" evidence="6">
    <location>
        <begin position="113"/>
        <end position="136"/>
    </location>
</feature>
<gene>
    <name evidence="7" type="ORF">LTR97_010340</name>
</gene>
<feature type="transmembrane region" description="Helical" evidence="6">
    <location>
        <begin position="157"/>
        <end position="173"/>
    </location>
</feature>
<feature type="transmembrane region" description="Helical" evidence="6">
    <location>
        <begin position="209"/>
        <end position="229"/>
    </location>
</feature>
<protein>
    <submittedName>
        <fullName evidence="7">Uncharacterized protein</fullName>
    </submittedName>
</protein>
<keyword evidence="2" id="KW-0813">Transport</keyword>
<dbReference type="GO" id="GO:0022857">
    <property type="term" value="F:transmembrane transporter activity"/>
    <property type="evidence" value="ECO:0007669"/>
    <property type="project" value="InterPro"/>
</dbReference>
<sequence length="559" mass="61806">MAGTSEHEMKSMGVEELAGSYQQEDNDAHQLRDLGYDQQLKVGTWTSTSKNILMLMLAHLRILVQSWPGNDGDGNLGSFHRGVCHGVDQWWPGAYFHTPRKHTAAIPESRKVALVYGFIFCFLGTLATCASLAEYASISPTSAAQYRWAAELAPKKHFLIISWIFGWITFWGWQLTTASPAFLAATIVQALLVLNYPTTYTFQRWHGTLIYLLITWMGAVVNVGFARWLPRLEGFLYVGRFFAILIPLVYLAPEQNTASFVWTSTADADAWPNYGIAFCIGVTTSTFPFVGYDAASHMAEEVHNPKVVIPRAMIGTILINGLLGFGMIIALLFSMGDSAALLESPVSLAGYPFIQIYYNAVQSLPATNAMTAVSLVIVIMANFGLQAGCSRTAWAFARDKGLPASSYLEHVSPRSQVPFRAIMLSVAIQSLLGLINIGFSTAFNAFVNSAAVTLYITYITPVILGVLKRMRGELIPYGPFSLGKYRNFVNGFAIVYTLFTSFFLFWPIIANPTTATMNWSIVLVGAVVLFSIFWWFVEGRKSFVGPHIDMTLNQHVATE</sequence>
<dbReference type="Gene3D" id="1.20.1740.10">
    <property type="entry name" value="Amino acid/polyamine transporter I"/>
    <property type="match status" value="1"/>
</dbReference>
<evidence type="ECO:0000256" key="3">
    <source>
        <dbReference type="ARBA" id="ARBA00022692"/>
    </source>
</evidence>
<evidence type="ECO:0000313" key="7">
    <source>
        <dbReference type="EMBL" id="KAK5692864.1"/>
    </source>
</evidence>
<dbReference type="InterPro" id="IPR002293">
    <property type="entry name" value="AA/rel_permease1"/>
</dbReference>
<feature type="transmembrane region" description="Helical" evidence="6">
    <location>
        <begin position="417"/>
        <end position="439"/>
    </location>
</feature>
<dbReference type="Pfam" id="PF13520">
    <property type="entry name" value="AA_permease_2"/>
    <property type="match status" value="1"/>
</dbReference>